<evidence type="ECO:0000256" key="3">
    <source>
        <dbReference type="ARBA" id="ARBA00022989"/>
    </source>
</evidence>
<keyword evidence="4 6" id="KW-0472">Membrane</keyword>
<gene>
    <name evidence="8" type="ORF">DSM106972_008840</name>
</gene>
<reference evidence="8" key="1">
    <citation type="submission" date="2018-12" db="EMBL/GenBank/DDBJ databases">
        <authorList>
            <person name="Will S."/>
            <person name="Neumann-Schaal M."/>
            <person name="Henke P."/>
        </authorList>
    </citation>
    <scope>NUCLEOTIDE SEQUENCE</scope>
    <source>
        <strain evidence="8">PCC 7102</strain>
    </source>
</reference>
<dbReference type="Pfam" id="PF04357">
    <property type="entry name" value="TamB"/>
    <property type="match status" value="1"/>
</dbReference>
<accession>A0A3S1CSX5</accession>
<dbReference type="RefSeq" id="WP_127079265.1">
    <property type="nucleotide sequence ID" value="NZ_RSCL01000002.1"/>
</dbReference>
<keyword evidence="3 6" id="KW-1133">Transmembrane helix</keyword>
<reference evidence="8" key="2">
    <citation type="journal article" date="2019" name="Genome Biol. Evol.">
        <title>Day and night: Metabolic profiles and evolutionary relationships of six axenic non-marine cyanobacteria.</title>
        <authorList>
            <person name="Will S.E."/>
            <person name="Henke P."/>
            <person name="Boedeker C."/>
            <person name="Huang S."/>
            <person name="Brinkmann H."/>
            <person name="Rohde M."/>
            <person name="Jarek M."/>
            <person name="Friedl T."/>
            <person name="Seufert S."/>
            <person name="Schumacher M."/>
            <person name="Overmann J."/>
            <person name="Neumann-Schaal M."/>
            <person name="Petersen J."/>
        </authorList>
    </citation>
    <scope>NUCLEOTIDE SEQUENCE [LARGE SCALE GENOMIC DNA]</scope>
    <source>
        <strain evidence="8">PCC 7102</strain>
    </source>
</reference>
<evidence type="ECO:0000259" key="7">
    <source>
        <dbReference type="Pfam" id="PF04357"/>
    </source>
</evidence>
<evidence type="ECO:0000256" key="4">
    <source>
        <dbReference type="ARBA" id="ARBA00023136"/>
    </source>
</evidence>
<organism evidence="8 9">
    <name type="scientific">Dulcicalothrix desertica PCC 7102</name>
    <dbReference type="NCBI Taxonomy" id="232991"/>
    <lineage>
        <taxon>Bacteria</taxon>
        <taxon>Bacillati</taxon>
        <taxon>Cyanobacteriota</taxon>
        <taxon>Cyanophyceae</taxon>
        <taxon>Nostocales</taxon>
        <taxon>Calotrichaceae</taxon>
        <taxon>Dulcicalothrix</taxon>
    </lineage>
</organism>
<protein>
    <recommendedName>
        <fullName evidence="7">Translocation and assembly module TamB C-terminal domain-containing protein</fullName>
    </recommendedName>
</protein>
<feature type="region of interest" description="Disordered" evidence="5">
    <location>
        <begin position="1514"/>
        <end position="1548"/>
    </location>
</feature>
<dbReference type="InterPro" id="IPR007452">
    <property type="entry name" value="TamB_C"/>
</dbReference>
<evidence type="ECO:0000256" key="2">
    <source>
        <dbReference type="ARBA" id="ARBA00022692"/>
    </source>
</evidence>
<dbReference type="EMBL" id="RSCL01000002">
    <property type="protein sequence ID" value="RUT08831.1"/>
    <property type="molecule type" value="Genomic_DNA"/>
</dbReference>
<dbReference type="GO" id="GO:0009306">
    <property type="term" value="P:protein secretion"/>
    <property type="evidence" value="ECO:0007669"/>
    <property type="project" value="InterPro"/>
</dbReference>
<comment type="subcellular location">
    <subcellularLocation>
        <location evidence="1">Membrane</location>
        <topology evidence="1">Single-pass membrane protein</topology>
    </subcellularLocation>
</comment>
<feature type="domain" description="Translocation and assembly module TamB C-terminal" evidence="7">
    <location>
        <begin position="1439"/>
        <end position="1846"/>
    </location>
</feature>
<dbReference type="Proteomes" id="UP000271624">
    <property type="component" value="Unassembled WGS sequence"/>
</dbReference>
<evidence type="ECO:0000256" key="6">
    <source>
        <dbReference type="SAM" id="Phobius"/>
    </source>
</evidence>
<keyword evidence="9" id="KW-1185">Reference proteome</keyword>
<dbReference type="PANTHER" id="PTHR34457">
    <property type="entry name" value="EMBRYO DEFECTIVE 2410"/>
    <property type="match status" value="1"/>
</dbReference>
<evidence type="ECO:0000256" key="1">
    <source>
        <dbReference type="ARBA" id="ARBA00004167"/>
    </source>
</evidence>
<dbReference type="GO" id="GO:0005886">
    <property type="term" value="C:plasma membrane"/>
    <property type="evidence" value="ECO:0007669"/>
    <property type="project" value="InterPro"/>
</dbReference>
<feature type="transmembrane region" description="Helical" evidence="6">
    <location>
        <begin position="21"/>
        <end position="44"/>
    </location>
</feature>
<proteinExistence type="predicted"/>
<sequence length="1848" mass="195108">MRQLPPGRNSEPLNRRLWLLLLRRGSIALIVVLLASITGGAWWLRNFILQDLVPLVQTNLAQLLGRPVEVGKVDSVTLNSIRFSSLNIPATAQDPDRVTAKAIDVQFNPLQVLFTRTLNLNVALVEPSVYLEQDKNGQWLNTQIKTGKEEKGFITTNLESLIIRNASLALVPTPKPGIPKTTVGFNQANGIVRILPEKQGATTITNLTYDIGASARNTQGKVDIDGKTQLVSGQINSTNLNVQARDLLVADITKLVQSPISATSGSVNASLTVDITPKAPISVTGTADLNKITAKVDNIPQLITNTQGNLQFQGQNISTNNLTTNFGKIPLQVQGAVNTQTGYNLNALILPTNIQTILSTLNAKSPVTAIGQVQANVKIQGNIKQPTATGTISTVKLATIDRLQLNSVSSNFRLDISGTPVITLSNLQVTPTLGGQILGSGKIQLAQNGNVNLNIQALGIPGNSVAGIYNVALPLNIGNVAANANISGQLGQPLQLALQNLKVAPQIGGTVTANGNIQLAQQGNVNLNIQASGIPGNAVAQVYNIALPINIGNVGANGNVSGRLGTPSLQLALQNLKVAPEIGGVVTGKGNIQLAQQGRVNLNLNASQIPGDAIARAYKVNAPITIGNVSANANISGVLGNLRTIAQFQAPSSTYPSSGEISIASNNNIELQNANIRFAGGTVTARGRVEDKRFNVAVRADGVQLNRFDQLQLPKQLSSGSLNTALNLTGTTDSLQLENIRALGLATINNVAGGRVNLNNISLNNGRWQVNGGVEQIALNQFSSNLRGRLNSSFNIGGTTKSFALSNIRGSGNFNLTQGVSVLEQPVVGNLQWDGQQVGLSARTTGLTANGVIAVNTESQTPQITDLNLNVAARNFNLLKAPVTIPNLALAGRVDFTGNVTGNLNTPVANGNLELRNFAVNNLAFDPVLTGSVSYAGGTGAAITLIGNKQDRIAVNLGADNFPTSFIIQRGESVAKGRTEGDNLIASAENFPVSVLGSLVPANIPNIQPLAGNISGNVVANIRTRNASGAVAVVQPRIGRIAGEAFTGNFDFTNGTASLNNGQFQVGDSLISLSGSVETQGNRQVQVQASVNQARIEKLLQALSIYDFEDLFTGVESPQLADASVLRPTTELYIPQDVSLLTQLDIFKEITDVIAKQETVEQQQEATGIPALSELQGLISAKLDVTGSLQSGLNTNFNVNGSNVEWGNYNIGEVTANGGFADGVLTLQPLRVGFEGGLLAFTGQLGQKDLSGQFRVSSLPISALQRFGNLPVNATGEINALTALSGSLTNPSAKGDVSLENATLNSKPIKSAQLSFNLNNARLNFGSTVAATDAQPLNIIGSIPAAIPFGAEPESNQINITANVRDDGLSLLNVLTDQVNWVSGTGEVNVAIGGTLSQPTITGIANVNNATLTTVALTEPLTNVTGAVQFDRDLINVQNLEALYNRERVTAAGNLGIFEQQTVNNPLTVSLNDLNVRLQGLYEGGVSGDAVVTGSVVKPVLGGTIRLASGEVSITQRSGQQRQQQPQQEALETQENETPTNENITTERPPIGFSELRLILEDNVRVTSDLLPTNLTNPLLSSFTNQDFLSFDAEGALTINGTLEKPLPEGVINLTGGQINLFATQFVLERGYEQTATFTPSLGLDPILNVRLLAIVPESSATRLPTSSISGEINEVPVTSLGTLRSVRVFARVNGPASNINDNLELTSDPRRNRAEIVSLIGGTIVNAFNQQDGGLGIISAAGNRILTPLQGIISSLGQTIGLSELRLYPTVINNRSTNRSSSVLGLAAEAGFNVNRNFSLSVSRVFIVDEPFRYNLIYRINEEILLRGSTDLSEDSRALIEYETRLP</sequence>
<evidence type="ECO:0000313" key="9">
    <source>
        <dbReference type="Proteomes" id="UP000271624"/>
    </source>
</evidence>
<dbReference type="PANTHER" id="PTHR34457:SF3">
    <property type="entry name" value="PROTEIN TIC236, CHLOROPLASTIC"/>
    <property type="match status" value="1"/>
</dbReference>
<evidence type="ECO:0000256" key="5">
    <source>
        <dbReference type="SAM" id="MobiDB-lite"/>
    </source>
</evidence>
<dbReference type="OrthoDB" id="536281at2"/>
<evidence type="ECO:0000313" key="8">
    <source>
        <dbReference type="EMBL" id="RUT08831.1"/>
    </source>
</evidence>
<comment type="caution">
    <text evidence="8">The sequence shown here is derived from an EMBL/GenBank/DDBJ whole genome shotgun (WGS) entry which is preliminary data.</text>
</comment>
<keyword evidence="2 6" id="KW-0812">Transmembrane</keyword>
<feature type="compositionally biased region" description="Low complexity" evidence="5">
    <location>
        <begin position="1516"/>
        <end position="1528"/>
    </location>
</feature>
<feature type="compositionally biased region" description="Low complexity" evidence="5">
    <location>
        <begin position="1536"/>
        <end position="1548"/>
    </location>
</feature>
<dbReference type="InterPro" id="IPR053022">
    <property type="entry name" value="Chloroplast_translocon_comp"/>
</dbReference>
<name>A0A3S1CSX5_9CYAN</name>